<feature type="compositionally biased region" description="Acidic residues" evidence="1">
    <location>
        <begin position="51"/>
        <end position="72"/>
    </location>
</feature>
<comment type="caution">
    <text evidence="2">The sequence shown here is derived from an EMBL/GenBank/DDBJ whole genome shotgun (WGS) entry which is preliminary data.</text>
</comment>
<dbReference type="OrthoDB" id="167227at2759"/>
<protein>
    <submittedName>
        <fullName evidence="2">Uncharacterized protein</fullName>
    </submittedName>
</protein>
<accession>A0A8K1FGC4</accession>
<evidence type="ECO:0000256" key="1">
    <source>
        <dbReference type="SAM" id="MobiDB-lite"/>
    </source>
</evidence>
<gene>
    <name evidence="2" type="ORF">Poli38472_012692</name>
</gene>
<evidence type="ECO:0000313" key="2">
    <source>
        <dbReference type="EMBL" id="TMW61501.1"/>
    </source>
</evidence>
<organism evidence="2 3">
    <name type="scientific">Pythium oligandrum</name>
    <name type="common">Mycoparasitic fungus</name>
    <dbReference type="NCBI Taxonomy" id="41045"/>
    <lineage>
        <taxon>Eukaryota</taxon>
        <taxon>Sar</taxon>
        <taxon>Stramenopiles</taxon>
        <taxon>Oomycota</taxon>
        <taxon>Peronosporomycetes</taxon>
        <taxon>Pythiales</taxon>
        <taxon>Pythiaceae</taxon>
        <taxon>Pythium</taxon>
    </lineage>
</organism>
<feature type="compositionally biased region" description="Acidic residues" evidence="1">
    <location>
        <begin position="141"/>
        <end position="150"/>
    </location>
</feature>
<name>A0A8K1FGC4_PYTOL</name>
<dbReference type="EMBL" id="SPLM01000076">
    <property type="protein sequence ID" value="TMW61501.1"/>
    <property type="molecule type" value="Genomic_DNA"/>
</dbReference>
<proteinExistence type="predicted"/>
<keyword evidence="3" id="KW-1185">Reference proteome</keyword>
<evidence type="ECO:0000313" key="3">
    <source>
        <dbReference type="Proteomes" id="UP000794436"/>
    </source>
</evidence>
<feature type="compositionally biased region" description="Acidic residues" evidence="1">
    <location>
        <begin position="106"/>
        <end position="121"/>
    </location>
</feature>
<sequence length="178" mass="19999">MPRSDFEEDDGYDSVDEDAELELSCALHDLAERVKNFEENMKGRLKITGIGDDEDEEIGEDIPEDDDEEDVRDDQPAYGYASPKKADSKARPKSKFGAKYAKQQSDDSDEEDEYDDDDDEDVKTSARKTPAPNNGGQGSDWNEEHDQEELCELKHSIAMLLQGMKDEAKALEAAQTNQ</sequence>
<dbReference type="Proteomes" id="UP000794436">
    <property type="component" value="Unassembled WGS sequence"/>
</dbReference>
<dbReference type="AlphaFoldDB" id="A0A8K1FGC4"/>
<reference evidence="2" key="1">
    <citation type="submission" date="2019-03" db="EMBL/GenBank/DDBJ databases">
        <title>Long read genome sequence of the mycoparasitic Pythium oligandrum ATCC 38472 isolated from sugarbeet rhizosphere.</title>
        <authorList>
            <person name="Gaulin E."/>
        </authorList>
    </citation>
    <scope>NUCLEOTIDE SEQUENCE</scope>
    <source>
        <strain evidence="2">ATCC 38472_TT</strain>
    </source>
</reference>
<feature type="region of interest" description="Disordered" evidence="1">
    <location>
        <begin position="39"/>
        <end position="150"/>
    </location>
</feature>